<dbReference type="NCBIfam" id="NF041464">
    <property type="entry name" value="HelD_BACSU"/>
    <property type="match status" value="1"/>
</dbReference>
<dbReference type="PANTHER" id="PTHR11070">
    <property type="entry name" value="UVRD / RECB / PCRA DNA HELICASE FAMILY MEMBER"/>
    <property type="match status" value="1"/>
</dbReference>
<gene>
    <name evidence="7" type="ORF">Tpal_1675</name>
</gene>
<dbReference type="InterPro" id="IPR027417">
    <property type="entry name" value="P-loop_NTPase"/>
</dbReference>
<dbReference type="InterPro" id="IPR014016">
    <property type="entry name" value="UvrD-like_ATP-bd"/>
</dbReference>
<accession>A0A143YPU7</accession>
<reference evidence="7 8" key="1">
    <citation type="submission" date="2016-02" db="EMBL/GenBank/DDBJ databases">
        <authorList>
            <person name="Wen L."/>
            <person name="He K."/>
            <person name="Yang H."/>
        </authorList>
    </citation>
    <scope>NUCLEOTIDE SEQUENCE [LARGE SCALE GENOMIC DNA]</scope>
    <source>
        <strain evidence="7">Trichococcus palustris</strain>
    </source>
</reference>
<keyword evidence="8" id="KW-1185">Reference proteome</keyword>
<keyword evidence="1 5" id="KW-0547">Nucleotide-binding</keyword>
<dbReference type="GO" id="GO:0003677">
    <property type="term" value="F:DNA binding"/>
    <property type="evidence" value="ECO:0007669"/>
    <property type="project" value="InterPro"/>
</dbReference>
<proteinExistence type="predicted"/>
<dbReference type="PROSITE" id="PS51198">
    <property type="entry name" value="UVRD_HELICASE_ATP_BIND"/>
    <property type="match status" value="1"/>
</dbReference>
<keyword evidence="2 5" id="KW-0378">Hydrolase</keyword>
<dbReference type="GO" id="GO:0016787">
    <property type="term" value="F:hydrolase activity"/>
    <property type="evidence" value="ECO:0007669"/>
    <property type="project" value="UniProtKB-UniRule"/>
</dbReference>
<name>A0A143YPU7_9LACT</name>
<evidence type="ECO:0000313" key="7">
    <source>
        <dbReference type="EMBL" id="CZQ93716.1"/>
    </source>
</evidence>
<evidence type="ECO:0000256" key="5">
    <source>
        <dbReference type="PROSITE-ProRule" id="PRU00560"/>
    </source>
</evidence>
<dbReference type="GO" id="GO:0005829">
    <property type="term" value="C:cytosol"/>
    <property type="evidence" value="ECO:0007669"/>
    <property type="project" value="TreeGrafter"/>
</dbReference>
<dbReference type="STRING" id="140314.SAMN04488076_10647"/>
<protein>
    <recommendedName>
        <fullName evidence="6">UvrD-like helicase ATP-binding domain-containing protein</fullName>
    </recommendedName>
</protein>
<evidence type="ECO:0000313" key="8">
    <source>
        <dbReference type="Proteomes" id="UP000242754"/>
    </source>
</evidence>
<evidence type="ECO:0000256" key="2">
    <source>
        <dbReference type="ARBA" id="ARBA00022801"/>
    </source>
</evidence>
<dbReference type="GO" id="GO:0005524">
    <property type="term" value="F:ATP binding"/>
    <property type="evidence" value="ECO:0007669"/>
    <property type="project" value="UniProtKB-UniRule"/>
</dbReference>
<keyword evidence="4 5" id="KW-0067">ATP-binding</keyword>
<evidence type="ECO:0000256" key="1">
    <source>
        <dbReference type="ARBA" id="ARBA00022741"/>
    </source>
</evidence>
<dbReference type="SUPFAM" id="SSF52540">
    <property type="entry name" value="P-loop containing nucleoside triphosphate hydrolases"/>
    <property type="match status" value="1"/>
</dbReference>
<feature type="binding site" evidence="5">
    <location>
        <begin position="227"/>
        <end position="234"/>
    </location>
    <ligand>
        <name>ATP</name>
        <dbReference type="ChEBI" id="CHEBI:30616"/>
    </ligand>
</feature>
<dbReference type="PANTHER" id="PTHR11070:SF17">
    <property type="entry name" value="DNA HELICASE IV"/>
    <property type="match status" value="1"/>
</dbReference>
<dbReference type="Gene3D" id="3.40.50.300">
    <property type="entry name" value="P-loop containing nucleotide triphosphate hydrolases"/>
    <property type="match status" value="3"/>
</dbReference>
<dbReference type="AlphaFoldDB" id="A0A143YPU7"/>
<organism evidence="7 8">
    <name type="scientific">Trichococcus palustris</name>
    <dbReference type="NCBI Taxonomy" id="140314"/>
    <lineage>
        <taxon>Bacteria</taxon>
        <taxon>Bacillati</taxon>
        <taxon>Bacillota</taxon>
        <taxon>Bacilli</taxon>
        <taxon>Lactobacillales</taxon>
        <taxon>Carnobacteriaceae</taxon>
        <taxon>Trichococcus</taxon>
    </lineage>
</organism>
<evidence type="ECO:0000256" key="4">
    <source>
        <dbReference type="ARBA" id="ARBA00022840"/>
    </source>
</evidence>
<feature type="domain" description="UvrD-like helicase ATP-binding" evidence="6">
    <location>
        <begin position="206"/>
        <end position="584"/>
    </location>
</feature>
<keyword evidence="3 5" id="KW-0347">Helicase</keyword>
<sequence length="753" mass="86931">MLEKDQATEQERVYRVVQIIKNEWTRLKEQVEVKTKKQRQQLKLSKEIKISQGSTESMWESAGELREFEKDLMIRDKELINSNNRVAILEKMQAAPYFGRIDYHDEDGQETIYIGIGSLFEENDNLVVDWRSPIASLYYEGNIGDDVKIKVGQQSLAFTIDLKRQFLIRDAEIVRMLDTDNVMGDPYLLEVLEGHSSYQMGAVVSTLQREQNQIVRETRKAVTLIEGVAGSGKTVVLMQKIAYLLYAFRDQLTAEEIVLFSPNKIFQEYISQVLPALGELNVDSTTFKDFMKRKVPQFKLVSHQDERLTNVALLKDSLAFYEALKRYAAVLKKRYMRFADIRFQDEVLISKEEIAALFYGIDSEGSLASKLLILQNKLLHKINLIKVDQLRAVWVEEAIMNLSNRNLRHYELQSRNKKAAEDELAEQIIDTAFEPIEQKIEALAFVRYQSQYIHFLKAVPKLVNLSDFGLNEADWKEHIAIVANHVKARQLLLEDMDAYDTLVRLLKGPTSAKKYKYICLDEVQDFSPFQLQMLKDSYPTARFVMSGDLNQNILMKRMSFEDLKRIFADDSFRSFQLLTSYRSTNEIVQFSNSFIEHEIPAGNYIRSGQKPVVIQTEGQGDYMDYVKRKVEESTAAGLRVAFIGKNYAEAERFSDELAEADIAFRSVQRDTDNSHHPVIVIPAQLAKGLEFDVVFALCQYPSQNVIDNELQIVYTICTRAMHELYFMVADREEPLLQRVDPKNYQLAEHESGL</sequence>
<dbReference type="GO" id="GO:0043138">
    <property type="term" value="F:3'-5' DNA helicase activity"/>
    <property type="evidence" value="ECO:0007669"/>
    <property type="project" value="TreeGrafter"/>
</dbReference>
<dbReference type="InterPro" id="IPR048228">
    <property type="entry name" value="HelD_bacillota"/>
</dbReference>
<evidence type="ECO:0000259" key="6">
    <source>
        <dbReference type="PROSITE" id="PS51198"/>
    </source>
</evidence>
<evidence type="ECO:0000256" key="3">
    <source>
        <dbReference type="ARBA" id="ARBA00022806"/>
    </source>
</evidence>
<dbReference type="InterPro" id="IPR000212">
    <property type="entry name" value="DNA_helicase_UvrD/REP"/>
</dbReference>
<dbReference type="RefSeq" id="WP_245825746.1">
    <property type="nucleotide sequence ID" value="NZ_FJNE01000004.1"/>
</dbReference>
<dbReference type="GO" id="GO:0000725">
    <property type="term" value="P:recombinational repair"/>
    <property type="evidence" value="ECO:0007669"/>
    <property type="project" value="TreeGrafter"/>
</dbReference>
<dbReference type="Proteomes" id="UP000242754">
    <property type="component" value="Unassembled WGS sequence"/>
</dbReference>
<dbReference type="EMBL" id="FJNE01000004">
    <property type="protein sequence ID" value="CZQ93716.1"/>
    <property type="molecule type" value="Genomic_DNA"/>
</dbReference>
<dbReference type="Pfam" id="PF00580">
    <property type="entry name" value="UvrD-helicase"/>
    <property type="match status" value="1"/>
</dbReference>